<dbReference type="EMBL" id="QSAR01000024">
    <property type="protein sequence ID" value="RGW62773.1"/>
    <property type="molecule type" value="Genomic_DNA"/>
</dbReference>
<protein>
    <submittedName>
        <fullName evidence="4">Uncharacterized protein</fullName>
    </submittedName>
</protein>
<dbReference type="EMBL" id="WDWL01000004">
    <property type="protein sequence ID" value="KAB7073785.1"/>
    <property type="molecule type" value="Genomic_DNA"/>
</dbReference>
<accession>A0A395XZ64</accession>
<sequence>MALTIEEQHETNDLDHDILATREVTFICGHKRVYEDISACQKSWMERCQRCPNCQYKRDKAYVEKLSAEINSPELLEMWLKETPPTKTSRKGGQSVV</sequence>
<dbReference type="Proteomes" id="UP000476628">
    <property type="component" value="Unassembled WGS sequence"/>
</dbReference>
<dbReference type="EMBL" id="WDUB01000025">
    <property type="protein sequence ID" value="KAB7201358.1"/>
    <property type="molecule type" value="Genomic_DNA"/>
</dbReference>
<dbReference type="Proteomes" id="UP000265775">
    <property type="component" value="Unassembled WGS sequence"/>
</dbReference>
<proteinExistence type="predicted"/>
<reference evidence="4 5" key="1">
    <citation type="submission" date="2018-08" db="EMBL/GenBank/DDBJ databases">
        <title>A genome reference for cultivated species of the human gut microbiota.</title>
        <authorList>
            <person name="Zou Y."/>
            <person name="Xue W."/>
            <person name="Luo G."/>
        </authorList>
    </citation>
    <scope>NUCLEOTIDE SEQUENCE [LARGE SCALE GENOMIC DNA]</scope>
    <source>
        <strain evidence="4 5">AF11-12</strain>
    </source>
</reference>
<gene>
    <name evidence="4" type="ORF">DWV59_11815</name>
    <name evidence="3" type="ORF">GBC45_10695</name>
    <name evidence="2" type="ORF">GBI83_02985</name>
    <name evidence="1" type="ORF">GBI87_06645</name>
</gene>
<evidence type="ECO:0000313" key="2">
    <source>
        <dbReference type="EMBL" id="KAB7073785.1"/>
    </source>
</evidence>
<dbReference type="RefSeq" id="WP_007058386.1">
    <property type="nucleotide sequence ID" value="NZ_CP084013.1"/>
</dbReference>
<evidence type="ECO:0000313" key="1">
    <source>
        <dbReference type="EMBL" id="KAB7056846.1"/>
    </source>
</evidence>
<dbReference type="Proteomes" id="UP000467387">
    <property type="component" value="Unassembled WGS sequence"/>
</dbReference>
<name>A0A395XZ64_BIFLN</name>
<reference evidence="6 7" key="2">
    <citation type="journal article" date="2019" name="Nat. Med.">
        <title>A library of human gut bacterial isolates paired with longitudinal multiomics data enables mechanistic microbiome research.</title>
        <authorList>
            <person name="Poyet M."/>
            <person name="Groussin M."/>
            <person name="Gibbons S.M."/>
            <person name="Avila-Pacheco J."/>
            <person name="Jiang X."/>
            <person name="Kearney S.M."/>
            <person name="Perrotta A.R."/>
            <person name="Berdy B."/>
            <person name="Zhao S."/>
            <person name="Lieberman T.D."/>
            <person name="Swanson P.K."/>
            <person name="Smith M."/>
            <person name="Roesemann S."/>
            <person name="Alexander J.E."/>
            <person name="Rich S.A."/>
            <person name="Livny J."/>
            <person name="Vlamakis H."/>
            <person name="Clish C."/>
            <person name="Bullock K."/>
            <person name="Deik A."/>
            <person name="Scott J."/>
            <person name="Pierce K.A."/>
            <person name="Xavier R.J."/>
            <person name="Alm E.J."/>
        </authorList>
    </citation>
    <scope>NUCLEOTIDE SEQUENCE [LARGE SCALE GENOMIC DNA]</scope>
    <source>
        <strain evidence="3 8">BIOML-A136</strain>
        <strain evidence="2 6">BIOML-A201</strain>
        <strain evidence="1 7">BIOML-A210</strain>
    </source>
</reference>
<organism evidence="4 5">
    <name type="scientific">Bifidobacterium longum</name>
    <dbReference type="NCBI Taxonomy" id="216816"/>
    <lineage>
        <taxon>Bacteria</taxon>
        <taxon>Bacillati</taxon>
        <taxon>Actinomycetota</taxon>
        <taxon>Actinomycetes</taxon>
        <taxon>Bifidobacteriales</taxon>
        <taxon>Bifidobacteriaceae</taxon>
        <taxon>Bifidobacterium</taxon>
    </lineage>
</organism>
<dbReference type="AlphaFoldDB" id="A0A395XZ64"/>
<evidence type="ECO:0000313" key="5">
    <source>
        <dbReference type="Proteomes" id="UP000265775"/>
    </source>
</evidence>
<evidence type="ECO:0000313" key="8">
    <source>
        <dbReference type="Proteomes" id="UP000476628"/>
    </source>
</evidence>
<dbReference type="EMBL" id="WDWU01000008">
    <property type="protein sequence ID" value="KAB7056846.1"/>
    <property type="molecule type" value="Genomic_DNA"/>
</dbReference>
<dbReference type="Proteomes" id="UP000432196">
    <property type="component" value="Unassembled WGS sequence"/>
</dbReference>
<evidence type="ECO:0000313" key="6">
    <source>
        <dbReference type="Proteomes" id="UP000432196"/>
    </source>
</evidence>
<evidence type="ECO:0000313" key="3">
    <source>
        <dbReference type="EMBL" id="KAB7201358.1"/>
    </source>
</evidence>
<evidence type="ECO:0000313" key="4">
    <source>
        <dbReference type="EMBL" id="RGW62773.1"/>
    </source>
</evidence>
<comment type="caution">
    <text evidence="4">The sequence shown here is derived from an EMBL/GenBank/DDBJ whole genome shotgun (WGS) entry which is preliminary data.</text>
</comment>
<evidence type="ECO:0000313" key="7">
    <source>
        <dbReference type="Proteomes" id="UP000467387"/>
    </source>
</evidence>